<dbReference type="Proteomes" id="UP001516400">
    <property type="component" value="Unassembled WGS sequence"/>
</dbReference>
<proteinExistence type="predicted"/>
<dbReference type="SMART" id="SM00355">
    <property type="entry name" value="ZnF_C2H2"/>
    <property type="match status" value="5"/>
</dbReference>
<comment type="subcellular location">
    <subcellularLocation>
        <location evidence="1">Nucleus</location>
    </subcellularLocation>
</comment>
<evidence type="ECO:0000256" key="5">
    <source>
        <dbReference type="ARBA" id="ARBA00022833"/>
    </source>
</evidence>
<dbReference type="GO" id="GO:0005634">
    <property type="term" value="C:nucleus"/>
    <property type="evidence" value="ECO:0007669"/>
    <property type="project" value="UniProtKB-SubCell"/>
</dbReference>
<gene>
    <name evidence="11" type="ORF">HHI36_008790</name>
</gene>
<name>A0ABD2MTG1_9CUCU</name>
<keyword evidence="4 9" id="KW-0863">Zinc-finger</keyword>
<evidence type="ECO:0000256" key="1">
    <source>
        <dbReference type="ARBA" id="ARBA00004123"/>
    </source>
</evidence>
<evidence type="ECO:0000256" key="6">
    <source>
        <dbReference type="ARBA" id="ARBA00023015"/>
    </source>
</evidence>
<feature type="domain" description="C2H2-type" evidence="10">
    <location>
        <begin position="167"/>
        <end position="194"/>
    </location>
</feature>
<dbReference type="AlphaFoldDB" id="A0ABD2MTG1"/>
<keyword evidence="3" id="KW-0677">Repeat</keyword>
<dbReference type="PROSITE" id="PS50157">
    <property type="entry name" value="ZINC_FINGER_C2H2_2"/>
    <property type="match status" value="2"/>
</dbReference>
<keyword evidence="6" id="KW-0805">Transcription regulation</keyword>
<dbReference type="PROSITE" id="PS00028">
    <property type="entry name" value="ZINC_FINGER_C2H2_1"/>
    <property type="match status" value="2"/>
</dbReference>
<keyword evidence="5" id="KW-0862">Zinc</keyword>
<evidence type="ECO:0000259" key="10">
    <source>
        <dbReference type="PROSITE" id="PS50157"/>
    </source>
</evidence>
<dbReference type="InterPro" id="IPR013087">
    <property type="entry name" value="Znf_C2H2_type"/>
</dbReference>
<dbReference type="PANTHER" id="PTHR47772:SF13">
    <property type="entry name" value="GASTRULA ZINC FINGER PROTEIN XLCGF49.1-LIKE-RELATED"/>
    <property type="match status" value="1"/>
</dbReference>
<accession>A0ABD2MTG1</accession>
<dbReference type="Pfam" id="PF00096">
    <property type="entry name" value="zf-C2H2"/>
    <property type="match status" value="2"/>
</dbReference>
<evidence type="ECO:0000256" key="8">
    <source>
        <dbReference type="ARBA" id="ARBA00023242"/>
    </source>
</evidence>
<keyword evidence="7" id="KW-0804">Transcription</keyword>
<dbReference type="InterPro" id="IPR036236">
    <property type="entry name" value="Znf_C2H2_sf"/>
</dbReference>
<evidence type="ECO:0000256" key="7">
    <source>
        <dbReference type="ARBA" id="ARBA00023163"/>
    </source>
</evidence>
<dbReference type="InterPro" id="IPR050636">
    <property type="entry name" value="C2H2-ZF_domain-containing"/>
</dbReference>
<comment type="caution">
    <text evidence="11">The sequence shown here is derived from an EMBL/GenBank/DDBJ whole genome shotgun (WGS) entry which is preliminary data.</text>
</comment>
<dbReference type="PANTHER" id="PTHR47772">
    <property type="entry name" value="ZINC FINGER PROTEIN 200"/>
    <property type="match status" value="1"/>
</dbReference>
<reference evidence="11 12" key="1">
    <citation type="journal article" date="2021" name="BMC Biol.">
        <title>Horizontally acquired antibacterial genes associated with adaptive radiation of ladybird beetles.</title>
        <authorList>
            <person name="Li H.S."/>
            <person name="Tang X.F."/>
            <person name="Huang Y.H."/>
            <person name="Xu Z.Y."/>
            <person name="Chen M.L."/>
            <person name="Du X.Y."/>
            <person name="Qiu B.Y."/>
            <person name="Chen P.T."/>
            <person name="Zhang W."/>
            <person name="Slipinski A."/>
            <person name="Escalona H.E."/>
            <person name="Waterhouse R.M."/>
            <person name="Zwick A."/>
            <person name="Pang H."/>
        </authorList>
    </citation>
    <scope>NUCLEOTIDE SEQUENCE [LARGE SCALE GENOMIC DNA]</scope>
    <source>
        <strain evidence="11">SYSU2018</strain>
    </source>
</reference>
<keyword evidence="12" id="KW-1185">Reference proteome</keyword>
<evidence type="ECO:0000313" key="12">
    <source>
        <dbReference type="Proteomes" id="UP001516400"/>
    </source>
</evidence>
<evidence type="ECO:0000256" key="9">
    <source>
        <dbReference type="PROSITE-ProRule" id="PRU00042"/>
    </source>
</evidence>
<keyword evidence="8" id="KW-0539">Nucleus</keyword>
<dbReference type="Gene3D" id="3.30.160.60">
    <property type="entry name" value="Classic Zinc Finger"/>
    <property type="match status" value="3"/>
</dbReference>
<dbReference type="SUPFAM" id="SSF57667">
    <property type="entry name" value="beta-beta-alpha zinc fingers"/>
    <property type="match status" value="2"/>
</dbReference>
<evidence type="ECO:0000256" key="2">
    <source>
        <dbReference type="ARBA" id="ARBA00022723"/>
    </source>
</evidence>
<protein>
    <recommendedName>
        <fullName evidence="10">C2H2-type domain-containing protein</fullName>
    </recommendedName>
</protein>
<organism evidence="11 12">
    <name type="scientific">Cryptolaemus montrouzieri</name>
    <dbReference type="NCBI Taxonomy" id="559131"/>
    <lineage>
        <taxon>Eukaryota</taxon>
        <taxon>Metazoa</taxon>
        <taxon>Ecdysozoa</taxon>
        <taxon>Arthropoda</taxon>
        <taxon>Hexapoda</taxon>
        <taxon>Insecta</taxon>
        <taxon>Pterygota</taxon>
        <taxon>Neoptera</taxon>
        <taxon>Endopterygota</taxon>
        <taxon>Coleoptera</taxon>
        <taxon>Polyphaga</taxon>
        <taxon>Cucujiformia</taxon>
        <taxon>Coccinelloidea</taxon>
        <taxon>Coccinellidae</taxon>
        <taxon>Scymninae</taxon>
        <taxon>Scymnini</taxon>
        <taxon>Cryptolaemus</taxon>
    </lineage>
</organism>
<dbReference type="GO" id="GO:0008270">
    <property type="term" value="F:zinc ion binding"/>
    <property type="evidence" value="ECO:0007669"/>
    <property type="project" value="UniProtKB-KW"/>
</dbReference>
<evidence type="ECO:0000313" key="11">
    <source>
        <dbReference type="EMBL" id="KAL3269730.1"/>
    </source>
</evidence>
<sequence length="223" mass="25781">MQRRSKIIEIMKSITTLPLKRKNATKKSTLQKKCQYCSEIFDNFLKLKEHIKNKHTEFHSRCPQCGMTFSVPQDLTVHLRTKSCKFEEQSTKKHICSSCSYSTDSHAQILFHEALHGEPLLMPPSDELGEGSSKKQILHYKCPKCDRVFPKSSLECHLRIHTKERPYTCSFCKASFARKNNWLFHEKKHTSEKAPAKVSKEKVIPTEGRPFLCSTCGASFMKR</sequence>
<keyword evidence="2" id="KW-0479">Metal-binding</keyword>
<feature type="domain" description="C2H2-type" evidence="10">
    <location>
        <begin position="140"/>
        <end position="166"/>
    </location>
</feature>
<dbReference type="FunFam" id="3.30.160.60:FF:000065">
    <property type="entry name" value="B-cell CLL/lymphoma 6, member B"/>
    <property type="match status" value="1"/>
</dbReference>
<evidence type="ECO:0000256" key="4">
    <source>
        <dbReference type="ARBA" id="ARBA00022771"/>
    </source>
</evidence>
<evidence type="ECO:0000256" key="3">
    <source>
        <dbReference type="ARBA" id="ARBA00022737"/>
    </source>
</evidence>
<dbReference type="EMBL" id="JABFTP020000021">
    <property type="protein sequence ID" value="KAL3269730.1"/>
    <property type="molecule type" value="Genomic_DNA"/>
</dbReference>